<evidence type="ECO:0000259" key="15">
    <source>
        <dbReference type="PROSITE" id="PS50055"/>
    </source>
</evidence>
<keyword evidence="9 13" id="KW-0472">Membrane</keyword>
<dbReference type="InterPro" id="IPR050713">
    <property type="entry name" value="RTP_Phos/Ushers"/>
</dbReference>
<dbReference type="GO" id="GO:0004725">
    <property type="term" value="F:protein tyrosine phosphatase activity"/>
    <property type="evidence" value="ECO:0007669"/>
    <property type="project" value="UniProtKB-EC"/>
</dbReference>
<feature type="signal peptide" evidence="14">
    <location>
        <begin position="1"/>
        <end position="26"/>
    </location>
</feature>
<feature type="domain" description="Fibronectin type-III" evidence="17">
    <location>
        <begin position="267"/>
        <end position="353"/>
    </location>
</feature>
<dbReference type="FunFam" id="3.90.190.10:FF:000009">
    <property type="entry name" value="Receptor-type tyrosine-protein phosphatase beta"/>
    <property type="match status" value="1"/>
</dbReference>
<dbReference type="Pfam" id="PF18861">
    <property type="entry name" value="PTP_tm"/>
    <property type="match status" value="1"/>
</dbReference>
<dbReference type="SMART" id="SM00060">
    <property type="entry name" value="FN3"/>
    <property type="match status" value="30"/>
</dbReference>
<comment type="similarity">
    <text evidence="11">Belongs to the protein-tyrosine phosphatase family. Receptor class 3 subfamily.</text>
</comment>
<evidence type="ECO:0000256" key="12">
    <source>
        <dbReference type="ARBA" id="ARBA00051722"/>
    </source>
</evidence>
<feature type="domain" description="Fibronectin type-III" evidence="17">
    <location>
        <begin position="2010"/>
        <end position="2102"/>
    </location>
</feature>
<feature type="domain" description="Fibronectin type-III" evidence="17">
    <location>
        <begin position="1570"/>
        <end position="1656"/>
    </location>
</feature>
<dbReference type="GO" id="GO:0032502">
    <property type="term" value="P:developmental process"/>
    <property type="evidence" value="ECO:0007669"/>
    <property type="project" value="UniProtKB-ARBA"/>
</dbReference>
<dbReference type="Gene3D" id="2.60.40.10">
    <property type="entry name" value="Immunoglobulins"/>
    <property type="match status" value="28"/>
</dbReference>
<evidence type="ECO:0000313" key="19">
    <source>
        <dbReference type="Proteomes" id="UP001314229"/>
    </source>
</evidence>
<dbReference type="Pfam" id="PF00102">
    <property type="entry name" value="Y_phosphatase"/>
    <property type="match status" value="1"/>
</dbReference>
<feature type="domain" description="Fibronectin type-III" evidence="17">
    <location>
        <begin position="2355"/>
        <end position="2448"/>
    </location>
</feature>
<feature type="domain" description="Tyrosine specific protein phosphatases" evidence="16">
    <location>
        <begin position="3115"/>
        <end position="3188"/>
    </location>
</feature>
<keyword evidence="3 13" id="KW-0812">Transmembrane</keyword>
<dbReference type="PROSITE" id="PS50056">
    <property type="entry name" value="TYR_PHOSPHATASE_2"/>
    <property type="match status" value="1"/>
</dbReference>
<evidence type="ECO:0000259" key="17">
    <source>
        <dbReference type="PROSITE" id="PS50853"/>
    </source>
</evidence>
<feature type="domain" description="Fibronectin type-III" evidence="17">
    <location>
        <begin position="1744"/>
        <end position="1835"/>
    </location>
</feature>
<dbReference type="SUPFAM" id="SSF52799">
    <property type="entry name" value="(Phosphotyrosine protein) phosphatases II"/>
    <property type="match status" value="1"/>
</dbReference>
<dbReference type="SMART" id="SM00194">
    <property type="entry name" value="PTPc"/>
    <property type="match status" value="1"/>
</dbReference>
<keyword evidence="18" id="KW-0675">Receptor</keyword>
<feature type="domain" description="Fibronectin type-III" evidence="17">
    <location>
        <begin position="528"/>
        <end position="614"/>
    </location>
</feature>
<dbReference type="InterPro" id="IPR041201">
    <property type="entry name" value="PTPRJ_TM"/>
</dbReference>
<evidence type="ECO:0000256" key="7">
    <source>
        <dbReference type="ARBA" id="ARBA00022912"/>
    </source>
</evidence>
<feature type="domain" description="Fibronectin type-III" evidence="17">
    <location>
        <begin position="1137"/>
        <end position="1223"/>
    </location>
</feature>
<dbReference type="GO" id="GO:0016020">
    <property type="term" value="C:membrane"/>
    <property type="evidence" value="ECO:0007669"/>
    <property type="project" value="UniProtKB-SubCell"/>
</dbReference>
<dbReference type="PROSITE" id="PS50055">
    <property type="entry name" value="TYR_PHOSPHATASE_PTP"/>
    <property type="match status" value="1"/>
</dbReference>
<feature type="domain" description="Fibronectin type-III" evidence="17">
    <location>
        <begin position="1224"/>
        <end position="1310"/>
    </location>
</feature>
<evidence type="ECO:0000256" key="8">
    <source>
        <dbReference type="ARBA" id="ARBA00022989"/>
    </source>
</evidence>
<evidence type="ECO:0000259" key="16">
    <source>
        <dbReference type="PROSITE" id="PS50056"/>
    </source>
</evidence>
<keyword evidence="19" id="KW-1185">Reference proteome</keyword>
<feature type="domain" description="Fibronectin type-III" evidence="17">
    <location>
        <begin position="180"/>
        <end position="266"/>
    </location>
</feature>
<feature type="chain" id="PRO_5043931578" description="protein-tyrosine-phosphatase" evidence="14">
    <location>
        <begin position="27"/>
        <end position="3236"/>
    </location>
</feature>
<dbReference type="PROSITE" id="PS50853">
    <property type="entry name" value="FN3"/>
    <property type="match status" value="25"/>
</dbReference>
<dbReference type="InterPro" id="IPR036116">
    <property type="entry name" value="FN3_sf"/>
</dbReference>
<dbReference type="GO" id="GO:0043235">
    <property type="term" value="C:receptor complex"/>
    <property type="evidence" value="ECO:0007669"/>
    <property type="project" value="TreeGrafter"/>
</dbReference>
<feature type="domain" description="Fibronectin type-III" evidence="17">
    <location>
        <begin position="1657"/>
        <end position="1743"/>
    </location>
</feature>
<evidence type="ECO:0000256" key="14">
    <source>
        <dbReference type="SAM" id="SignalP"/>
    </source>
</evidence>
<feature type="domain" description="Fibronectin type-III" evidence="17">
    <location>
        <begin position="876"/>
        <end position="962"/>
    </location>
</feature>
<keyword evidence="10" id="KW-0325">Glycoprotein</keyword>
<dbReference type="InterPro" id="IPR029021">
    <property type="entry name" value="Prot-tyrosine_phosphatase-like"/>
</dbReference>
<organism evidence="18 19">
    <name type="scientific">Scomber scombrus</name>
    <name type="common">Atlantic mackerel</name>
    <name type="synonym">Scomber vernalis</name>
    <dbReference type="NCBI Taxonomy" id="13677"/>
    <lineage>
        <taxon>Eukaryota</taxon>
        <taxon>Metazoa</taxon>
        <taxon>Chordata</taxon>
        <taxon>Craniata</taxon>
        <taxon>Vertebrata</taxon>
        <taxon>Euteleostomi</taxon>
        <taxon>Actinopterygii</taxon>
        <taxon>Neopterygii</taxon>
        <taxon>Teleostei</taxon>
        <taxon>Neoteleostei</taxon>
        <taxon>Acanthomorphata</taxon>
        <taxon>Pelagiaria</taxon>
        <taxon>Scombriformes</taxon>
        <taxon>Scombridae</taxon>
        <taxon>Scomber</taxon>
    </lineage>
</organism>
<evidence type="ECO:0000256" key="1">
    <source>
        <dbReference type="ARBA" id="ARBA00004479"/>
    </source>
</evidence>
<feature type="domain" description="Fibronectin type-III" evidence="17">
    <location>
        <begin position="1485"/>
        <end position="1569"/>
    </location>
</feature>
<feature type="domain" description="Fibronectin type-III" evidence="17">
    <location>
        <begin position="963"/>
        <end position="1049"/>
    </location>
</feature>
<evidence type="ECO:0000256" key="13">
    <source>
        <dbReference type="SAM" id="Phobius"/>
    </source>
</evidence>
<evidence type="ECO:0000256" key="4">
    <source>
        <dbReference type="ARBA" id="ARBA00022729"/>
    </source>
</evidence>
<evidence type="ECO:0000256" key="10">
    <source>
        <dbReference type="ARBA" id="ARBA00023180"/>
    </source>
</evidence>
<evidence type="ECO:0000256" key="3">
    <source>
        <dbReference type="ARBA" id="ARBA00022692"/>
    </source>
</evidence>
<dbReference type="InterPro" id="IPR013783">
    <property type="entry name" value="Ig-like_fold"/>
</dbReference>
<accession>A0AAV1NKK2</accession>
<evidence type="ECO:0000256" key="6">
    <source>
        <dbReference type="ARBA" id="ARBA00022801"/>
    </source>
</evidence>
<keyword evidence="6" id="KW-0378">Hydrolase</keyword>
<evidence type="ECO:0000256" key="11">
    <source>
        <dbReference type="ARBA" id="ARBA00025789"/>
    </source>
</evidence>
<proteinExistence type="inferred from homology"/>
<dbReference type="PROSITE" id="PS00383">
    <property type="entry name" value="TYR_PHOSPHATASE_1"/>
    <property type="match status" value="1"/>
</dbReference>
<dbReference type="InterPro" id="IPR003595">
    <property type="entry name" value="Tyr_Pase_cat"/>
</dbReference>
<feature type="domain" description="Fibronectin type-III" evidence="17">
    <location>
        <begin position="2187"/>
        <end position="2271"/>
    </location>
</feature>
<dbReference type="CDD" id="cd14615">
    <property type="entry name" value="R-PTPc-J"/>
    <property type="match status" value="1"/>
</dbReference>
<reference evidence="18 19" key="1">
    <citation type="submission" date="2024-01" db="EMBL/GenBank/DDBJ databases">
        <authorList>
            <person name="Alioto T."/>
            <person name="Alioto T."/>
            <person name="Gomez Garrido J."/>
        </authorList>
    </citation>
    <scope>NUCLEOTIDE SEQUENCE [LARGE SCALE GENOMIC DNA]</scope>
</reference>
<dbReference type="EC" id="3.1.3.48" evidence="2"/>
<gene>
    <name evidence="18" type="ORF">FSCOSCO3_A001676</name>
</gene>
<feature type="domain" description="Fibronectin type-III" evidence="17">
    <location>
        <begin position="615"/>
        <end position="701"/>
    </location>
</feature>
<keyword evidence="8 13" id="KW-1133">Transmembrane helix</keyword>
<dbReference type="PANTHER" id="PTHR46957">
    <property type="entry name" value="CYTOKINE RECEPTOR"/>
    <property type="match status" value="1"/>
</dbReference>
<feature type="domain" description="Fibronectin type-III" evidence="17">
    <location>
        <begin position="2532"/>
        <end position="2625"/>
    </location>
</feature>
<feature type="domain" description="Fibronectin type-III" evidence="17">
    <location>
        <begin position="702"/>
        <end position="788"/>
    </location>
</feature>
<keyword evidence="4 14" id="KW-0732">Signal</keyword>
<dbReference type="InterPro" id="IPR003961">
    <property type="entry name" value="FN3_dom"/>
</dbReference>
<evidence type="ECO:0000256" key="9">
    <source>
        <dbReference type="ARBA" id="ARBA00023136"/>
    </source>
</evidence>
<feature type="domain" description="Fibronectin type-III" evidence="17">
    <location>
        <begin position="441"/>
        <end position="527"/>
    </location>
</feature>
<feature type="domain" description="Fibronectin type-III" evidence="17">
    <location>
        <begin position="94"/>
        <end position="179"/>
    </location>
</feature>
<feature type="domain" description="Fibronectin type-III" evidence="17">
    <location>
        <begin position="1050"/>
        <end position="1136"/>
    </location>
</feature>
<name>A0AAV1NKK2_SCOSC</name>
<dbReference type="InterPro" id="IPR000387">
    <property type="entry name" value="Tyr_Pase_dom"/>
</dbReference>
<feature type="domain" description="Fibronectin type-III" evidence="17">
    <location>
        <begin position="354"/>
        <end position="440"/>
    </location>
</feature>
<dbReference type="SUPFAM" id="SSF49265">
    <property type="entry name" value="Fibronectin type III"/>
    <property type="match status" value="17"/>
</dbReference>
<feature type="domain" description="Tyrosine-protein phosphatase" evidence="15">
    <location>
        <begin position="2940"/>
        <end position="3197"/>
    </location>
</feature>
<dbReference type="PANTHER" id="PTHR46957:SF5">
    <property type="entry name" value="PROTEIN-TYROSINE-PHOSPHATASE"/>
    <property type="match status" value="1"/>
</dbReference>
<comment type="subcellular location">
    <subcellularLocation>
        <location evidence="1">Membrane</location>
        <topology evidence="1">Single-pass type I membrane protein</topology>
    </subcellularLocation>
</comment>
<dbReference type="Pfam" id="PF00041">
    <property type="entry name" value="fn3"/>
    <property type="match status" value="26"/>
</dbReference>
<feature type="domain" description="Fibronectin type-III" evidence="17">
    <location>
        <begin position="1398"/>
        <end position="1484"/>
    </location>
</feature>
<evidence type="ECO:0000313" key="18">
    <source>
        <dbReference type="EMBL" id="CAK6960066.1"/>
    </source>
</evidence>
<dbReference type="Gene3D" id="3.90.190.10">
    <property type="entry name" value="Protein tyrosine phosphatase superfamily"/>
    <property type="match status" value="1"/>
</dbReference>
<keyword evidence="5" id="KW-0677">Repeat</keyword>
<feature type="transmembrane region" description="Helical" evidence="13">
    <location>
        <begin position="2871"/>
        <end position="2897"/>
    </location>
</feature>
<comment type="caution">
    <text evidence="18">The sequence shown here is derived from an EMBL/GenBank/DDBJ whole genome shotgun (WGS) entry which is preliminary data.</text>
</comment>
<evidence type="ECO:0000256" key="2">
    <source>
        <dbReference type="ARBA" id="ARBA00013064"/>
    </source>
</evidence>
<evidence type="ECO:0000256" key="5">
    <source>
        <dbReference type="ARBA" id="ARBA00022737"/>
    </source>
</evidence>
<feature type="domain" description="Fibronectin type-III" evidence="17">
    <location>
        <begin position="789"/>
        <end position="875"/>
    </location>
</feature>
<dbReference type="Proteomes" id="UP001314229">
    <property type="component" value="Unassembled WGS sequence"/>
</dbReference>
<dbReference type="PRINTS" id="PR00700">
    <property type="entry name" value="PRTYPHPHTASE"/>
</dbReference>
<keyword evidence="7" id="KW-0904">Protein phosphatase</keyword>
<protein>
    <recommendedName>
        <fullName evidence="2">protein-tyrosine-phosphatase</fullName>
        <ecNumber evidence="2">3.1.3.48</ecNumber>
    </recommendedName>
</protein>
<dbReference type="CDD" id="cd00063">
    <property type="entry name" value="FN3"/>
    <property type="match status" value="21"/>
</dbReference>
<dbReference type="InterPro" id="IPR000242">
    <property type="entry name" value="PTP_cat"/>
</dbReference>
<comment type="catalytic activity">
    <reaction evidence="12">
        <text>O-phospho-L-tyrosyl-[protein] + H2O = L-tyrosyl-[protein] + phosphate</text>
        <dbReference type="Rhea" id="RHEA:10684"/>
        <dbReference type="Rhea" id="RHEA-COMP:10136"/>
        <dbReference type="Rhea" id="RHEA-COMP:20101"/>
        <dbReference type="ChEBI" id="CHEBI:15377"/>
        <dbReference type="ChEBI" id="CHEBI:43474"/>
        <dbReference type="ChEBI" id="CHEBI:46858"/>
        <dbReference type="ChEBI" id="CHEBI:61978"/>
        <dbReference type="EC" id="3.1.3.48"/>
    </reaction>
</comment>
<feature type="domain" description="Fibronectin type-III" evidence="17">
    <location>
        <begin position="1836"/>
        <end position="1925"/>
    </location>
</feature>
<sequence>MKPLLRLSVSVWALLVFSALLKDSRAACADRECDNNETIIITTTTTTIEFQSKPNCSLSVSNISGNGSLVGLSPGAVYNISLDCLNCCKVVTTKPERVIDLNVTGISTTSISLSWNKPTGNISFYKVQWDGNTRNVTETSKTITQLGVGKKYTITVTAVADDGRTEGMSQVISQYTKPYVVKSLGLSEFTTSSVSLNWTKPEGNSPFYRVQWTDGTSNETVNVNETKINVTALTAGVQYNFTVTAVAGDNETVGEAKTVSQYTKPDIVRDLTVSEIKTSSVSLTWTKPEGNSSSYKVQWTGGEINGTATVTETSKIITNLTAGVQYTITVTAVADDGHTEGQSATVSQYTKPEVVRNLSVSEFTTSSVSLTWTKPEGNSPSYKVQWTGGEINGTATVTETSKIITNLTAGVQYTITVTAVADDGHTEGQSATVAQYTKPEVVRNLSVSEFTTSSVSLTWTKPEGNSSSYKVQWTGGEINGTATVTETSKIITNLTAGVQYTITVTAVADDGHTEGQSATVAQYTKPEVVRNLSVSEFTTSSVSLTWTKPEGNSSSYKVQWTGGEINGTATVTETSKIITNLTAGVQYTITVTAVADDGHTEGQSATVSQYTKPEVVRNLSVSEFTTSSVSLTWTKPEGNSSSYKVQWTGGEINGTATVTETSKIITNLTAGVQYTITVTAVADDGHTEGQSATVAQYTKPEVVRNLSVSEFTTSSVSLTWTKPEGNSSSYKVQWTGGEINGTATVTETSKIITNLTAGVQYTITVTAVADDGHTEGQSATVAQYTKPEVVRNLSVSEFTTSSVCLTWTKPEGNSPLNRVQWTDGTNNGDVNVSETKINVTALTAGVQYHFTVTAVAGDNETVGEAKTVSQYTKPDIVRDLTVSEIKTSSVSLTWTKPEGNSPSYKVQWTGGEINGTATVTETSKIITNLTAGVQYTITVTAVADDGHTEGQSATVSQYTKPEVVRNLSVSEFTTSSVSLTWTKPEGNSSSYKVQWTGGEINGTATVTETSKIITNLTAGVQYTITVTAVADDGHTEGQSATVSQYTNPEIVKSLSVSEFTTSSVSLTWTKPEGNSPSYKVQWTGGEINGTATVTETSKIITNLTAGVQYTITVTAVADDGHTEGQIATVSQYTKPEVVRNLSVSEFTTSSVSLNWTKPEGNSSSYKVQWTGGEINGTATVTETSKIITNLTAGVQYTITVTAVADDGHTEGQSATVSQYTNPEIVKSLSVSEFTTSSVSLNWTKPEGNSPFYRVQWTDGTNNGDVNVSETKINITALTAGVQYNFTVIAVAGDNETVGEAKTVSQYTKPDVVRNLTVSEITTSSLSLTWTKPEGKSSSYKVQWTGGEINVLANMTETSKIFINLTAGVQYTITVTAVADDGHTEGQSATVSQYTKPDIVRNITITAFTTSSLSLSWTKPEGNSSTYKVQWTGGNINDSCSVNVTSKTITNLAAGVHYTITVTAVAGDGHTEGQSTTVSRYTKPDIIKGLVVSTYTSAISLKWKSSGDNFKYRVQWHNGGTPEITSTNTSLAELSNLSPGTNYTITVVAIASDSKTEGDPYIFSSFTKPAVVNNLTETVVTTSSVSLTWTQPEGNTTSYIVLWTAEEKVLNSTTSETSFTINGLIPGTKYNVTVAAVAGDSSNMGEGTTTPIATRPVNPENIMVTAKGTDNLNIKWTLPEGRVDYYMVNISNENLQYSYSNTTTITTAHFTSLHPGRVFVITVTAVAGKFSNTSDQYPFATVPTPPGSIRISQVTDTLLYLQWATPIQMEGAPDISFHITYQPKGGNSQNESSTVNEKMLSLLSSGTEYHITVKTVGPQNLMSSAVSKSVFTLPKPVSNLVASPNSTTSIKVKWSLPLDVMPYYEYIVQTYNVTGTLVNNQTVNNTSTDVPDLQPGTRYNISVTTMAAQGIKSTAEQTFSYTMPKAVTNLTVTDTKPTAIQLTWLRQSDHKPSYSYLVKALLGTEVVHNNSVNVENYTFFNLIPGTPYIFEVFTVVEGVKSTVESITTYTKPEAVSDIVAIGSTTDMSVSWKLASGLVDSYTVLLYRDSQLEKNNTDLSNTTTNTVFHGLKPGVLYCVVVITRSIPSESNNSSEKCNATFPNPPGLITVKLQTVDSIKFSWAFPEDMDHSPYNFSVSTVKGSVIIQDNWFLLSGLQSGTPYNISVVTVGVQNHESTAVTAENYTRPYPVTMLRQTEITTNSVTLVWEQPDKKSYYSYVVQDTNGSLSQIRNTTYTFTGLLSGSNYSFIVTTQAADGTPADPVTVSYFTRPHNVRELQAETLNTTAIRLVWIKPQEYKDDYTYLVKTTVCGNKSKTLAEEVTEISELTPGTACTFCVFVKAKDGIEGNASCISQYTRPEAVHPSVSSQGSNSSILVSWTNPPGNVEYYMVYLASTSSGFQPQLIKSTSTSVLFESLSAGTKYTVWVISHSGPFNVSSEKITNATFPNPPGPIEIVMKTTDSITIKWMAAPLMTNGSFYYKLTNISSLGSGYINTTHNSYTFAFLDSGTSYNISVVTVGVMDFKSDRVQSWATTKPFGVRDLEASTGEKSITVKWKEPEQTKTSYSYNLTLQISDGPITYYYKIKKQEHTINDLVPGSRYTVKVITETSDGTQSDPTSISKCTNASPTKMFSYEAPNKINAELILSWTNPEGNYTGFQITGDDIPEANLKRTCNPNCSHTITGLNHYSVYNLSLKVLSCGLPSTPVSLSCKTGITKPPIAQDYEKLVAVTEKTYNKFSLQIDSKLLDDTKGPITHVGVLVANNLPKTNSSDLTIYLGKTYKQWTEKSTLVYLATVKDNNIQSRSGGNDLSIEIGDEDQYGSYSNGILKATGKYQYAIVLFTSLILENDLVNIQTSLFSITSLYSAVVLPQNPAVIGFAVGTTLGIFCILFLILIGFIVYWKRFVTIITAKVTHYVRNRLIAPMRVEDYEAYYKKQKADSNCGFAEEFEDLKLVGTGQSKTSALTLENKPKNRYNNVLPYDSSRVKLSIIHGSPYDDYINANYMPGYNSRKEFIAAQGPLPTTVSDFWRMIWEKNVQTLVMLTRCNEQGRVKCEQYWNSGSRHFENITVKTTSEIPLEDWTIRDFDIKNMKTAETRTVRQFHFTAWPDHGVPETTELLISFRHLVREHMDQYSRHSPTVVHCSAGVGRTGTFIAIDRLIFQIERENIVDVYGIVHDLRMHRPLMVQTEDQYVFLNQCSMDIIRSRTGTNVDLIYQNTAALSIYENVEPKKGFQKNGYHNA</sequence>
<dbReference type="InterPro" id="IPR016130">
    <property type="entry name" value="Tyr_Pase_AS"/>
</dbReference>
<feature type="domain" description="Fibronectin type-III" evidence="17">
    <location>
        <begin position="1311"/>
        <end position="1397"/>
    </location>
</feature>
<dbReference type="EMBL" id="CAWUFR010000043">
    <property type="protein sequence ID" value="CAK6960066.1"/>
    <property type="molecule type" value="Genomic_DNA"/>
</dbReference>
<dbReference type="SMART" id="SM00404">
    <property type="entry name" value="PTPc_motif"/>
    <property type="match status" value="1"/>
</dbReference>